<comment type="similarity">
    <text evidence="2">Belongs to the ESS2 family.</text>
</comment>
<feature type="region of interest" description="Disordered" evidence="4">
    <location>
        <begin position="91"/>
        <end position="125"/>
    </location>
</feature>
<sequence>MSILGKYYMFSTSMQSSSSQPERSLNRQVVLEEEEYTEALSKIIARDFFPSLVHLDATNGYLDALETRDPRLINASVRRLEEISFTPLASAQGWTGSQTPSRTPFGTGSETPLGPPRGEPAQKRARYDTDMNLDTFQARYTSEDNSSFTQILDEENRVRKEKWAWAWNAQKRVEDQRAKMIENRETLLIEPATVPGVREKFTIEAPKPAGLLTGGDESSKEEHDSNSKIVLRSKDASEEPPLDVMAPQKDKREAGVDGWKFKARNSLMFSPDADSTPYDSRPTSDNDGANAKSVNYSSTRLSEQRHEAGDSQSLSEPPSPTRSRINAAITGTPCRSNSPLNGLASILLYVKDHPSSSKERGFSLIPNLPSPTPAELGPTALKQLMTWGTLNSTPRIISQTGDPADLRTPFHMPDISAREAISHKLSDSASKSLRIKAEKLGPSARTPRTAKPSVLGKKGNMAPPSWTPRRTEAAGNLTPAARRLLQRTAASRRAEAMEREAGWDIGVKGKERDLEHVRWTPTPTSTTRR</sequence>
<gene>
    <name evidence="5" type="ORF">CVT25_002213</name>
</gene>
<feature type="compositionally biased region" description="Polar residues" evidence="4">
    <location>
        <begin position="277"/>
        <end position="301"/>
    </location>
</feature>
<dbReference type="Pfam" id="PF09751">
    <property type="entry name" value="Es2"/>
    <property type="match status" value="1"/>
</dbReference>
<evidence type="ECO:0008006" key="7">
    <source>
        <dbReference type="Google" id="ProtNLM"/>
    </source>
</evidence>
<feature type="region of interest" description="Disordered" evidence="4">
    <location>
        <begin position="439"/>
        <end position="478"/>
    </location>
</feature>
<feature type="compositionally biased region" description="Polar residues" evidence="4">
    <location>
        <begin position="310"/>
        <end position="324"/>
    </location>
</feature>
<name>A0A409XF79_PSICY</name>
<dbReference type="EMBL" id="NHYD01001887">
    <property type="protein sequence ID" value="PPQ89395.1"/>
    <property type="molecule type" value="Genomic_DNA"/>
</dbReference>
<dbReference type="FunCoup" id="A0A409XF79">
    <property type="interactions" value="90"/>
</dbReference>
<evidence type="ECO:0000256" key="2">
    <source>
        <dbReference type="ARBA" id="ARBA00009072"/>
    </source>
</evidence>
<evidence type="ECO:0000256" key="3">
    <source>
        <dbReference type="ARBA" id="ARBA00023242"/>
    </source>
</evidence>
<keyword evidence="6" id="KW-1185">Reference proteome</keyword>
<dbReference type="GO" id="GO:0071013">
    <property type="term" value="C:catalytic step 2 spliceosome"/>
    <property type="evidence" value="ECO:0007669"/>
    <property type="project" value="TreeGrafter"/>
</dbReference>
<evidence type="ECO:0000313" key="6">
    <source>
        <dbReference type="Proteomes" id="UP000283269"/>
    </source>
</evidence>
<dbReference type="PANTHER" id="PTHR12940">
    <property type="entry name" value="ES-2 PROTEIN - RELATED"/>
    <property type="match status" value="1"/>
</dbReference>
<accession>A0A409XF79</accession>
<dbReference type="OrthoDB" id="19679at2759"/>
<comment type="subcellular location">
    <subcellularLocation>
        <location evidence="1">Nucleus</location>
    </subcellularLocation>
</comment>
<evidence type="ECO:0000256" key="4">
    <source>
        <dbReference type="SAM" id="MobiDB-lite"/>
    </source>
</evidence>
<feature type="region of interest" description="Disordered" evidence="4">
    <location>
        <begin position="268"/>
        <end position="336"/>
    </location>
</feature>
<comment type="caution">
    <text evidence="5">The sequence shown here is derived from an EMBL/GenBank/DDBJ whole genome shotgun (WGS) entry which is preliminary data.</text>
</comment>
<keyword evidence="3" id="KW-0539">Nucleus</keyword>
<dbReference type="PANTHER" id="PTHR12940:SF0">
    <property type="entry name" value="SPLICING FACTOR ESS-2 HOMOLOG"/>
    <property type="match status" value="1"/>
</dbReference>
<evidence type="ECO:0000256" key="1">
    <source>
        <dbReference type="ARBA" id="ARBA00004123"/>
    </source>
</evidence>
<reference evidence="5 6" key="1">
    <citation type="journal article" date="2018" name="Evol. Lett.">
        <title>Horizontal gene cluster transfer increased hallucinogenic mushroom diversity.</title>
        <authorList>
            <person name="Reynolds H.T."/>
            <person name="Vijayakumar V."/>
            <person name="Gluck-Thaler E."/>
            <person name="Korotkin H.B."/>
            <person name="Matheny P.B."/>
            <person name="Slot J.C."/>
        </authorList>
    </citation>
    <scope>NUCLEOTIDE SEQUENCE [LARGE SCALE GENOMIC DNA]</scope>
    <source>
        <strain evidence="5 6">2631</strain>
    </source>
</reference>
<feature type="compositionally biased region" description="Polar residues" evidence="4">
    <location>
        <begin position="91"/>
        <end position="110"/>
    </location>
</feature>
<dbReference type="STRING" id="93625.A0A409XF79"/>
<proteinExistence type="inferred from homology"/>
<dbReference type="AlphaFoldDB" id="A0A409XF79"/>
<dbReference type="InParanoid" id="A0A409XF79"/>
<evidence type="ECO:0000313" key="5">
    <source>
        <dbReference type="EMBL" id="PPQ89395.1"/>
    </source>
</evidence>
<dbReference type="InterPro" id="IPR019148">
    <property type="entry name" value="Nuclear_protein_DGCR14_ESS-2"/>
</dbReference>
<organism evidence="5 6">
    <name type="scientific">Psilocybe cyanescens</name>
    <dbReference type="NCBI Taxonomy" id="93625"/>
    <lineage>
        <taxon>Eukaryota</taxon>
        <taxon>Fungi</taxon>
        <taxon>Dikarya</taxon>
        <taxon>Basidiomycota</taxon>
        <taxon>Agaricomycotina</taxon>
        <taxon>Agaricomycetes</taxon>
        <taxon>Agaricomycetidae</taxon>
        <taxon>Agaricales</taxon>
        <taxon>Agaricineae</taxon>
        <taxon>Strophariaceae</taxon>
        <taxon>Psilocybe</taxon>
    </lineage>
</organism>
<protein>
    <recommendedName>
        <fullName evidence="7">Nuclear protein DGCR14</fullName>
    </recommendedName>
</protein>
<dbReference type="Proteomes" id="UP000283269">
    <property type="component" value="Unassembled WGS sequence"/>
</dbReference>
<feature type="compositionally biased region" description="Basic and acidic residues" evidence="4">
    <location>
        <begin position="217"/>
        <end position="237"/>
    </location>
</feature>
<feature type="region of interest" description="Disordered" evidence="4">
    <location>
        <begin position="205"/>
        <end position="256"/>
    </location>
</feature>